<evidence type="ECO:0000313" key="2">
    <source>
        <dbReference type="Proteomes" id="UP000002640"/>
    </source>
</evidence>
<dbReference type="RefSeq" id="XP_009536331.1">
    <property type="nucleotide sequence ID" value="XM_009538036.1"/>
</dbReference>
<gene>
    <name evidence="1" type="ORF">PHYSODRAFT_340000</name>
</gene>
<reference evidence="1 2" key="1">
    <citation type="journal article" date="2006" name="Science">
        <title>Phytophthora genome sequences uncover evolutionary origins and mechanisms of pathogenesis.</title>
        <authorList>
            <person name="Tyler B.M."/>
            <person name="Tripathy S."/>
            <person name="Zhang X."/>
            <person name="Dehal P."/>
            <person name="Jiang R.H."/>
            <person name="Aerts A."/>
            <person name="Arredondo F.D."/>
            <person name="Baxter L."/>
            <person name="Bensasson D."/>
            <person name="Beynon J.L."/>
            <person name="Chapman J."/>
            <person name="Damasceno C.M."/>
            <person name="Dorrance A.E."/>
            <person name="Dou D."/>
            <person name="Dickerman A.W."/>
            <person name="Dubchak I.L."/>
            <person name="Garbelotto M."/>
            <person name="Gijzen M."/>
            <person name="Gordon S.G."/>
            <person name="Govers F."/>
            <person name="Grunwald N.J."/>
            <person name="Huang W."/>
            <person name="Ivors K.L."/>
            <person name="Jones R.W."/>
            <person name="Kamoun S."/>
            <person name="Krampis K."/>
            <person name="Lamour K.H."/>
            <person name="Lee M.K."/>
            <person name="McDonald W.H."/>
            <person name="Medina M."/>
            <person name="Meijer H.J."/>
            <person name="Nordberg E.K."/>
            <person name="Maclean D.J."/>
            <person name="Ospina-Giraldo M.D."/>
            <person name="Morris P.F."/>
            <person name="Phuntumart V."/>
            <person name="Putnam N.H."/>
            <person name="Rash S."/>
            <person name="Rose J.K."/>
            <person name="Sakihama Y."/>
            <person name="Salamov A.A."/>
            <person name="Savidor A."/>
            <person name="Scheuring C.F."/>
            <person name="Smith B.M."/>
            <person name="Sobral B.W."/>
            <person name="Terry A."/>
            <person name="Torto-Alalibo T.A."/>
            <person name="Win J."/>
            <person name="Xu Z."/>
            <person name="Zhang H."/>
            <person name="Grigoriev I.V."/>
            <person name="Rokhsar D.S."/>
            <person name="Boore J.L."/>
        </authorList>
    </citation>
    <scope>NUCLEOTIDE SEQUENCE [LARGE SCALE GENOMIC DNA]</scope>
    <source>
        <strain evidence="1 2">P6497</strain>
    </source>
</reference>
<protein>
    <submittedName>
        <fullName evidence="1">Uncharacterized protein</fullName>
    </submittedName>
</protein>
<evidence type="ECO:0000313" key="1">
    <source>
        <dbReference type="EMBL" id="EGZ08159.1"/>
    </source>
</evidence>
<dbReference type="GeneID" id="20647832"/>
<accession>G5A8D3</accession>
<dbReference type="Proteomes" id="UP000002640">
    <property type="component" value="Unassembled WGS sequence"/>
</dbReference>
<dbReference type="EMBL" id="JH159161">
    <property type="protein sequence ID" value="EGZ08159.1"/>
    <property type="molecule type" value="Genomic_DNA"/>
</dbReference>
<proteinExistence type="predicted"/>
<name>G5A8D3_PHYSP</name>
<organism evidence="1 2">
    <name type="scientific">Phytophthora sojae (strain P6497)</name>
    <name type="common">Soybean stem and root rot agent</name>
    <name type="synonym">Phytophthora megasperma f. sp. glycines</name>
    <dbReference type="NCBI Taxonomy" id="1094619"/>
    <lineage>
        <taxon>Eukaryota</taxon>
        <taxon>Sar</taxon>
        <taxon>Stramenopiles</taxon>
        <taxon>Oomycota</taxon>
        <taxon>Peronosporomycetes</taxon>
        <taxon>Peronosporales</taxon>
        <taxon>Peronosporaceae</taxon>
        <taxon>Phytophthora</taxon>
    </lineage>
</organism>
<sequence>MDQRWGFLVPWCEALNRRFDFNGTEYEDTDRDAQTRRLRVTLPSRRFCADQESFKTKFQQVREALALLSAVARVDHAAWKFLLSSYCGVDLGKEGSEIFEEEIPARFLLILDLEERQASENADSVDSDLVAFCGVRQRDNQAHEYLEALEKIAAVRGGKEKVLDIQIPVRVLFRARNLFSAIVDRPVGELAMAARAERAIKSEWETYGQGLELQSGTLGSIRCTFVLEPMVADFSNRPIRPDMVGIVTTLIAENVWFSRATISLSKLLGVPFEADLLGQLVASVFDSTRRSSDDQETIVKFMAEF</sequence>
<keyword evidence="2" id="KW-1185">Reference proteome</keyword>
<dbReference type="AlphaFoldDB" id="G5A8D3"/>
<dbReference type="KEGG" id="psoj:PHYSODRAFT_340000"/>
<dbReference type="InParanoid" id="G5A8D3"/>